<dbReference type="PANTHER" id="PTHR46111">
    <property type="entry name" value="RIBOSOMAL RNA SMALL SUBUNIT METHYLTRANSFERASE I"/>
    <property type="match status" value="1"/>
</dbReference>
<protein>
    <submittedName>
        <fullName evidence="7">16S rRNA (Cytidine(1402)-2'-O)-methyltransferase</fullName>
        <ecNumber evidence="7">2.1.1.198</ecNumber>
    </submittedName>
</protein>
<dbReference type="GO" id="GO:0006364">
    <property type="term" value="P:rRNA processing"/>
    <property type="evidence" value="ECO:0007669"/>
    <property type="project" value="UniProtKB-KW"/>
</dbReference>
<keyword evidence="1" id="KW-0963">Cytoplasm</keyword>
<dbReference type="GO" id="GO:0032259">
    <property type="term" value="P:methylation"/>
    <property type="evidence" value="ECO:0007669"/>
    <property type="project" value="UniProtKB-KW"/>
</dbReference>
<proteinExistence type="predicted"/>
<dbReference type="InterPro" id="IPR000878">
    <property type="entry name" value="4pyrrol_Mease"/>
</dbReference>
<keyword evidence="3 7" id="KW-0489">Methyltransferase</keyword>
<evidence type="ECO:0000256" key="3">
    <source>
        <dbReference type="ARBA" id="ARBA00022603"/>
    </source>
</evidence>
<keyword evidence="4 7" id="KW-0808">Transferase</keyword>
<dbReference type="EC" id="2.1.1.198" evidence="7"/>
<gene>
    <name evidence="7" type="primary">rsmI</name>
    <name evidence="7" type="ORF">LNO71_00480</name>
</gene>
<evidence type="ECO:0000256" key="4">
    <source>
        <dbReference type="ARBA" id="ARBA00022679"/>
    </source>
</evidence>
<evidence type="ECO:0000256" key="5">
    <source>
        <dbReference type="ARBA" id="ARBA00022691"/>
    </source>
</evidence>
<dbReference type="Pfam" id="PF00590">
    <property type="entry name" value="TP_methylase"/>
    <property type="match status" value="1"/>
</dbReference>
<dbReference type="NCBIfam" id="TIGR00096">
    <property type="entry name" value="16S rRNA (cytidine(1402)-2'-O)-methyltransferase"/>
    <property type="match status" value="1"/>
</dbReference>
<reference evidence="7" key="1">
    <citation type="submission" date="2021-11" db="EMBL/GenBank/DDBJ databases">
        <title>Description of Mycoplasma bradburyaesp. nov.from sea birds: a tribute to a great mycoplasmologist.</title>
        <authorList>
            <person name="Ramirez A.S."/>
            <person name="Poveda C."/>
            <person name="Suarez-Perez A."/>
            <person name="Rosales R.S."/>
            <person name="Dijkman R."/>
            <person name="Feberwee A."/>
            <person name="Spergser J."/>
            <person name="Szostak M.P."/>
            <person name="Ressel L."/>
            <person name="Calabuig P."/>
            <person name="Catania S."/>
            <person name="Gobbo F."/>
            <person name="Timofte D."/>
            <person name="Poveda J.B."/>
        </authorList>
    </citation>
    <scope>NUCLEOTIDE SEQUENCE</scope>
    <source>
        <strain evidence="7">T264</strain>
    </source>
</reference>
<evidence type="ECO:0000256" key="2">
    <source>
        <dbReference type="ARBA" id="ARBA00022552"/>
    </source>
</evidence>
<dbReference type="PANTHER" id="PTHR46111:SF1">
    <property type="entry name" value="RIBOSOMAL RNA SMALL SUBUNIT METHYLTRANSFERASE I"/>
    <property type="match status" value="1"/>
</dbReference>
<dbReference type="InterPro" id="IPR035996">
    <property type="entry name" value="4pyrrol_Methylase_sf"/>
</dbReference>
<dbReference type="AlphaFoldDB" id="A0AAW6HNB2"/>
<name>A0AAW6HNB2_9MOLU</name>
<dbReference type="CDD" id="cd11648">
    <property type="entry name" value="RsmI"/>
    <property type="match status" value="1"/>
</dbReference>
<dbReference type="EMBL" id="JAJHZP010000002">
    <property type="protein sequence ID" value="MDC4183121.1"/>
    <property type="molecule type" value="Genomic_DNA"/>
</dbReference>
<dbReference type="RefSeq" id="WP_255045692.1">
    <property type="nucleotide sequence ID" value="NZ_CP101415.1"/>
</dbReference>
<dbReference type="Proteomes" id="UP001216384">
    <property type="component" value="Unassembled WGS sequence"/>
</dbReference>
<dbReference type="InterPro" id="IPR014776">
    <property type="entry name" value="4pyrrole_Mease_sub2"/>
</dbReference>
<evidence type="ECO:0000259" key="6">
    <source>
        <dbReference type="Pfam" id="PF00590"/>
    </source>
</evidence>
<dbReference type="InterPro" id="IPR008189">
    <property type="entry name" value="rRNA_ssu_MeTfrase_I"/>
</dbReference>
<keyword evidence="5" id="KW-0949">S-adenosyl-L-methionine</keyword>
<accession>A0AAW6HNB2</accession>
<feature type="domain" description="Tetrapyrrole methylase" evidence="6">
    <location>
        <begin position="3"/>
        <end position="204"/>
    </location>
</feature>
<organism evidence="7 8">
    <name type="scientific">Mycoplasma bradburyae</name>
    <dbReference type="NCBI Taxonomy" id="2963128"/>
    <lineage>
        <taxon>Bacteria</taxon>
        <taxon>Bacillati</taxon>
        <taxon>Mycoplasmatota</taxon>
        <taxon>Mollicutes</taxon>
        <taxon>Mycoplasmataceae</taxon>
        <taxon>Mycoplasma</taxon>
    </lineage>
</organism>
<sequence>MALYLIGLPIGNLNEINNRAISVLNDLQIIFSEHTDNLKKILNLLNINFADKKIISYHKFNETSRFDEVSEYLKNNDVGIVSDAGFPCINDPGQKLVNYLRNNNYNDIICINGSNAALCALASSGFDSSRFYYGGFFGYKKQEIINELNERLKYQSTLIYYEAVHRIKSTLEIIEESFPDLEVCVARELTKKFETFYFGKISEIIGKIEYKGEFVLLINKPSINKNHCEINESIIEELNLLIKYNMRPKDACKYLADKYNLKSSNLYAFCIKQK</sequence>
<evidence type="ECO:0000313" key="8">
    <source>
        <dbReference type="Proteomes" id="UP001216384"/>
    </source>
</evidence>
<comment type="caution">
    <text evidence="7">The sequence shown here is derived from an EMBL/GenBank/DDBJ whole genome shotgun (WGS) entry which is preliminary data.</text>
</comment>
<dbReference type="Gene3D" id="3.30.950.10">
    <property type="entry name" value="Methyltransferase, Cobalt-precorrin-4 Transmethylase, Domain 2"/>
    <property type="match status" value="1"/>
</dbReference>
<dbReference type="PIRSF" id="PIRSF005917">
    <property type="entry name" value="MTase_YraL"/>
    <property type="match status" value="1"/>
</dbReference>
<evidence type="ECO:0000256" key="1">
    <source>
        <dbReference type="ARBA" id="ARBA00022490"/>
    </source>
</evidence>
<dbReference type="InterPro" id="IPR014777">
    <property type="entry name" value="4pyrrole_Mease_sub1"/>
</dbReference>
<dbReference type="SUPFAM" id="SSF53790">
    <property type="entry name" value="Tetrapyrrole methylase"/>
    <property type="match status" value="1"/>
</dbReference>
<dbReference type="Gene3D" id="3.40.1010.10">
    <property type="entry name" value="Cobalt-precorrin-4 Transmethylase, Domain 1"/>
    <property type="match status" value="1"/>
</dbReference>
<dbReference type="PROSITE" id="PS01296">
    <property type="entry name" value="RSMI"/>
    <property type="match status" value="1"/>
</dbReference>
<keyword evidence="2" id="KW-0698">rRNA processing</keyword>
<dbReference type="InterPro" id="IPR018063">
    <property type="entry name" value="SAM_MeTrfase_RsmI_CS"/>
</dbReference>
<dbReference type="GO" id="GO:0008168">
    <property type="term" value="F:methyltransferase activity"/>
    <property type="evidence" value="ECO:0007669"/>
    <property type="project" value="UniProtKB-KW"/>
</dbReference>
<evidence type="ECO:0000313" key="7">
    <source>
        <dbReference type="EMBL" id="MDC4183121.1"/>
    </source>
</evidence>